<keyword evidence="4" id="KW-1185">Reference proteome</keyword>
<reference evidence="3" key="2">
    <citation type="submission" date="2020-09" db="EMBL/GenBank/DDBJ databases">
        <authorList>
            <person name="Sun Q."/>
            <person name="Kim S."/>
        </authorList>
    </citation>
    <scope>NUCLEOTIDE SEQUENCE</scope>
    <source>
        <strain evidence="3">KCTC 32255</strain>
    </source>
</reference>
<protein>
    <recommendedName>
        <fullName evidence="5">Translation elongation factor EFTu/EF1A C-terminal domain-containing protein</fullName>
    </recommendedName>
</protein>
<evidence type="ECO:0000313" key="3">
    <source>
        <dbReference type="EMBL" id="GGZ09357.1"/>
    </source>
</evidence>
<proteinExistence type="predicted"/>
<keyword evidence="1" id="KW-0547">Nucleotide-binding</keyword>
<keyword evidence="2" id="KW-0342">GTP-binding</keyword>
<reference evidence="3" key="1">
    <citation type="journal article" date="2014" name="Int. J. Syst. Evol. Microbiol.">
        <title>Complete genome sequence of Corynebacterium casei LMG S-19264T (=DSM 44701T), isolated from a smear-ripened cheese.</title>
        <authorList>
            <consortium name="US DOE Joint Genome Institute (JGI-PGF)"/>
            <person name="Walter F."/>
            <person name="Albersmeier A."/>
            <person name="Kalinowski J."/>
            <person name="Ruckert C."/>
        </authorList>
    </citation>
    <scope>NUCLEOTIDE SEQUENCE</scope>
    <source>
        <strain evidence="3">KCTC 32255</strain>
    </source>
</reference>
<dbReference type="SUPFAM" id="SSF50465">
    <property type="entry name" value="EF-Tu/eEF-1alpha/eIF2-gamma C-terminal domain"/>
    <property type="match status" value="1"/>
</dbReference>
<sequence>MRDQTITVKARIRLLSKAEGGRASPIRGSFRPNHNFFGADDREMTIGQIDLPDNAELQPGASIDLAMTFLNWPGLEGQIYPGREWRIQEGARLIGTGTVLEVLPAGNGLTVET</sequence>
<dbReference type="Gene3D" id="2.40.30.10">
    <property type="entry name" value="Translation factors"/>
    <property type="match status" value="1"/>
</dbReference>
<dbReference type="GO" id="GO:0005525">
    <property type="term" value="F:GTP binding"/>
    <property type="evidence" value="ECO:0007669"/>
    <property type="project" value="UniProtKB-KW"/>
</dbReference>
<name>A0A918PI32_9SPHN</name>
<dbReference type="InterPro" id="IPR009001">
    <property type="entry name" value="Transl_elong_EF1A/Init_IF2_C"/>
</dbReference>
<evidence type="ECO:0000256" key="2">
    <source>
        <dbReference type="ARBA" id="ARBA00023134"/>
    </source>
</evidence>
<accession>A0A918PI32</accession>
<dbReference type="Proteomes" id="UP000648075">
    <property type="component" value="Unassembled WGS sequence"/>
</dbReference>
<evidence type="ECO:0008006" key="5">
    <source>
        <dbReference type="Google" id="ProtNLM"/>
    </source>
</evidence>
<dbReference type="AlphaFoldDB" id="A0A918PI32"/>
<gene>
    <name evidence="3" type="ORF">GCM10011614_25270</name>
</gene>
<evidence type="ECO:0000256" key="1">
    <source>
        <dbReference type="ARBA" id="ARBA00022741"/>
    </source>
</evidence>
<organism evidence="3 4">
    <name type="scientific">Novosphingobium colocasiae</name>
    <dbReference type="NCBI Taxonomy" id="1256513"/>
    <lineage>
        <taxon>Bacteria</taxon>
        <taxon>Pseudomonadati</taxon>
        <taxon>Pseudomonadota</taxon>
        <taxon>Alphaproteobacteria</taxon>
        <taxon>Sphingomonadales</taxon>
        <taxon>Sphingomonadaceae</taxon>
        <taxon>Novosphingobium</taxon>
    </lineage>
</organism>
<comment type="caution">
    <text evidence="3">The sequence shown here is derived from an EMBL/GenBank/DDBJ whole genome shotgun (WGS) entry which is preliminary data.</text>
</comment>
<dbReference type="EMBL" id="BMZA01000010">
    <property type="protein sequence ID" value="GGZ09357.1"/>
    <property type="molecule type" value="Genomic_DNA"/>
</dbReference>
<evidence type="ECO:0000313" key="4">
    <source>
        <dbReference type="Proteomes" id="UP000648075"/>
    </source>
</evidence>